<proteinExistence type="predicted"/>
<dbReference type="EMBL" id="UOEQ01000513">
    <property type="protein sequence ID" value="VAW24188.1"/>
    <property type="molecule type" value="Genomic_DNA"/>
</dbReference>
<reference evidence="2" key="1">
    <citation type="submission" date="2018-06" db="EMBL/GenBank/DDBJ databases">
        <authorList>
            <person name="Zhirakovskaya E."/>
        </authorList>
    </citation>
    <scope>NUCLEOTIDE SEQUENCE</scope>
</reference>
<feature type="compositionally biased region" description="Polar residues" evidence="1">
    <location>
        <begin position="55"/>
        <end position="67"/>
    </location>
</feature>
<feature type="non-terminal residue" evidence="2">
    <location>
        <position position="182"/>
    </location>
</feature>
<evidence type="ECO:0000256" key="1">
    <source>
        <dbReference type="SAM" id="MobiDB-lite"/>
    </source>
</evidence>
<dbReference type="AlphaFoldDB" id="A0A3B0U1L8"/>
<name>A0A3B0U1L8_9ZZZZ</name>
<protein>
    <submittedName>
        <fullName evidence="2">Uncharacterized protein</fullName>
    </submittedName>
</protein>
<feature type="compositionally biased region" description="Basic and acidic residues" evidence="1">
    <location>
        <begin position="26"/>
        <end position="52"/>
    </location>
</feature>
<accession>A0A3B0U1L8</accession>
<sequence>MASDKKTPPDSEFSIEDFFSEIEKAEDIEASKRLPQERLKNKRRLDREDAKRATTKTSFPDTPTGMSPKSPKSKANPVDRPTNLDGFAEPAQAGFHHQPSSKTPTGDNTGGGAGESPARADGGINQKAGGAGQPAGVRQKRAPARADGGANKRDGGAAQPTSDGITATVAALQNLIEHGREV</sequence>
<feature type="region of interest" description="Disordered" evidence="1">
    <location>
        <begin position="26"/>
        <end position="165"/>
    </location>
</feature>
<gene>
    <name evidence="2" type="ORF">MNBD_ALPHA11-221</name>
</gene>
<feature type="compositionally biased region" description="Polar residues" evidence="1">
    <location>
        <begin position="98"/>
        <end position="107"/>
    </location>
</feature>
<organism evidence="2">
    <name type="scientific">hydrothermal vent metagenome</name>
    <dbReference type="NCBI Taxonomy" id="652676"/>
    <lineage>
        <taxon>unclassified sequences</taxon>
        <taxon>metagenomes</taxon>
        <taxon>ecological metagenomes</taxon>
    </lineage>
</organism>
<evidence type="ECO:0000313" key="2">
    <source>
        <dbReference type="EMBL" id="VAW24188.1"/>
    </source>
</evidence>